<sequence>MSLGSSKLNPYAAAYVPIAKRMNDASQVAPAHSDSGKELPSEERAHMLSGFSSQEYSQVAGSRGDDGQLEMDLAYLQTSFPSVSEESLIDVYSVNGCDLDAAYDMLSQLESLPDSLDIGDISGTQILPELANLKLKEVAGAGHFSGHAQPQN</sequence>
<dbReference type="EnsemblPlants" id="Kaladp1303s0003.1.v1.1">
    <property type="protein sequence ID" value="Kaladp1303s0003.1.v1.1"/>
    <property type="gene ID" value="Kaladp1303s0003.v1.1"/>
</dbReference>
<dbReference type="InterPro" id="IPR038981">
    <property type="entry name" value="CID5/CID6"/>
</dbReference>
<name>A0A7N1A9X8_KALFE</name>
<dbReference type="Gramene" id="Kaladp1303s0003.1.v1.1">
    <property type="protein sequence ID" value="Kaladp1303s0003.1.v1.1"/>
    <property type="gene ID" value="Kaladp1303s0003.v1.1"/>
</dbReference>
<keyword evidence="4" id="KW-1185">Reference proteome</keyword>
<dbReference type="PANTHER" id="PTHR37252:SF3">
    <property type="entry name" value="POLYADENYLATE-BINDING PROTEIN-INTERACTING PROTEIN 6"/>
    <property type="match status" value="1"/>
</dbReference>
<evidence type="ECO:0000313" key="4">
    <source>
        <dbReference type="Proteomes" id="UP000594263"/>
    </source>
</evidence>
<feature type="compositionally biased region" description="Polar residues" evidence="1">
    <location>
        <begin position="50"/>
        <end position="60"/>
    </location>
</feature>
<dbReference type="GO" id="GO:0043130">
    <property type="term" value="F:ubiquitin binding"/>
    <property type="evidence" value="ECO:0007669"/>
    <property type="project" value="InterPro"/>
</dbReference>
<organism evidence="3 4">
    <name type="scientific">Kalanchoe fedtschenkoi</name>
    <name type="common">Lavender scallops</name>
    <name type="synonym">South American air plant</name>
    <dbReference type="NCBI Taxonomy" id="63787"/>
    <lineage>
        <taxon>Eukaryota</taxon>
        <taxon>Viridiplantae</taxon>
        <taxon>Streptophyta</taxon>
        <taxon>Embryophyta</taxon>
        <taxon>Tracheophyta</taxon>
        <taxon>Spermatophyta</taxon>
        <taxon>Magnoliopsida</taxon>
        <taxon>eudicotyledons</taxon>
        <taxon>Gunneridae</taxon>
        <taxon>Pentapetalae</taxon>
        <taxon>Saxifragales</taxon>
        <taxon>Crassulaceae</taxon>
        <taxon>Kalanchoe</taxon>
    </lineage>
</organism>
<evidence type="ECO:0000313" key="3">
    <source>
        <dbReference type="EnsemblPlants" id="Kaladp1303s0003.1.v1.1"/>
    </source>
</evidence>
<evidence type="ECO:0000259" key="2">
    <source>
        <dbReference type="PROSITE" id="PS51140"/>
    </source>
</evidence>
<dbReference type="Proteomes" id="UP000594263">
    <property type="component" value="Unplaced"/>
</dbReference>
<dbReference type="PANTHER" id="PTHR37252">
    <property type="entry name" value="POLYADENYLATE-BINDING PROTEIN-INTERACTING PROTEIN 6"/>
    <property type="match status" value="1"/>
</dbReference>
<dbReference type="Gene3D" id="1.10.8.10">
    <property type="entry name" value="DNA helicase RuvA subunit, C-terminal domain"/>
    <property type="match status" value="1"/>
</dbReference>
<feature type="region of interest" description="Disordered" evidence="1">
    <location>
        <begin position="26"/>
        <end position="65"/>
    </location>
</feature>
<proteinExistence type="predicted"/>
<dbReference type="PROSITE" id="PS51140">
    <property type="entry name" value="CUE"/>
    <property type="match status" value="1"/>
</dbReference>
<reference evidence="3" key="1">
    <citation type="submission" date="2021-01" db="UniProtKB">
        <authorList>
            <consortium name="EnsemblPlants"/>
        </authorList>
    </citation>
    <scope>IDENTIFICATION</scope>
</reference>
<accession>A0A7N1A9X8</accession>
<dbReference type="InterPro" id="IPR003892">
    <property type="entry name" value="CUE"/>
</dbReference>
<feature type="compositionally biased region" description="Basic and acidic residues" evidence="1">
    <location>
        <begin position="34"/>
        <end position="46"/>
    </location>
</feature>
<evidence type="ECO:0000256" key="1">
    <source>
        <dbReference type="SAM" id="MobiDB-lite"/>
    </source>
</evidence>
<dbReference type="AlphaFoldDB" id="A0A7N1A9X8"/>
<feature type="domain" description="CUE" evidence="2">
    <location>
        <begin position="68"/>
        <end position="111"/>
    </location>
</feature>
<protein>
    <recommendedName>
        <fullName evidence="2">CUE domain-containing protein</fullName>
    </recommendedName>
</protein>
<dbReference type="CDD" id="cd14371">
    <property type="entry name" value="CUE_CID7_like"/>
    <property type="match status" value="1"/>
</dbReference>
<dbReference type="InterPro" id="IPR041806">
    <property type="entry name" value="CID5/6/7_CUE"/>
</dbReference>